<evidence type="ECO:0000313" key="2">
    <source>
        <dbReference type="Proteomes" id="UP000664628"/>
    </source>
</evidence>
<dbReference type="Proteomes" id="UP000664628">
    <property type="component" value="Unassembled WGS sequence"/>
</dbReference>
<dbReference type="RefSeq" id="WP_207333158.1">
    <property type="nucleotide sequence ID" value="NZ_JAFMYW010000025.1"/>
</dbReference>
<keyword evidence="2" id="KW-1185">Reference proteome</keyword>
<reference evidence="1 2" key="1">
    <citation type="submission" date="2021-03" db="EMBL/GenBank/DDBJ databases">
        <title>Fibrella sp. HMF5405 genome sequencing and assembly.</title>
        <authorList>
            <person name="Kang H."/>
            <person name="Kim H."/>
            <person name="Bae S."/>
            <person name="Joh K."/>
        </authorList>
    </citation>
    <scope>NUCLEOTIDE SEQUENCE [LARGE SCALE GENOMIC DNA]</scope>
    <source>
        <strain evidence="1 2">HMF5405</strain>
    </source>
</reference>
<sequence>MGLVKLVIQNKTGSPGQATGSSAALVQSQALSSPYGASEQGKVVARYNGAYEQYLVFMAE</sequence>
<comment type="caution">
    <text evidence="1">The sequence shown here is derived from an EMBL/GenBank/DDBJ whole genome shotgun (WGS) entry which is preliminary data.</text>
</comment>
<name>A0ABS3JV00_9BACT</name>
<protein>
    <submittedName>
        <fullName evidence="1">Uncharacterized protein</fullName>
    </submittedName>
</protein>
<proteinExistence type="predicted"/>
<accession>A0ABS3JV00</accession>
<organism evidence="1 2">
    <name type="scientific">Fibrella forsythiae</name>
    <dbReference type="NCBI Taxonomy" id="2817061"/>
    <lineage>
        <taxon>Bacteria</taxon>
        <taxon>Pseudomonadati</taxon>
        <taxon>Bacteroidota</taxon>
        <taxon>Cytophagia</taxon>
        <taxon>Cytophagales</taxon>
        <taxon>Spirosomataceae</taxon>
        <taxon>Fibrella</taxon>
    </lineage>
</organism>
<dbReference type="EMBL" id="JAFMYW010000025">
    <property type="protein sequence ID" value="MBO0953206.1"/>
    <property type="molecule type" value="Genomic_DNA"/>
</dbReference>
<evidence type="ECO:0000313" key="1">
    <source>
        <dbReference type="EMBL" id="MBO0953206.1"/>
    </source>
</evidence>
<gene>
    <name evidence="1" type="ORF">J2I46_31835</name>
</gene>